<feature type="compositionally biased region" description="Basic and acidic residues" evidence="1">
    <location>
        <begin position="130"/>
        <end position="139"/>
    </location>
</feature>
<name>A0A5E6XAY1_PSEFL</name>
<proteinExistence type="predicted"/>
<dbReference type="AlphaFoldDB" id="A0A5E6XAY1"/>
<accession>A0A5E6XAY1</accession>
<feature type="compositionally biased region" description="Basic and acidic residues" evidence="1">
    <location>
        <begin position="210"/>
        <end position="242"/>
    </location>
</feature>
<gene>
    <name evidence="2" type="ORF">PS673_05166</name>
</gene>
<feature type="region of interest" description="Disordered" evidence="1">
    <location>
        <begin position="1"/>
        <end position="242"/>
    </location>
</feature>
<organism evidence="2 3">
    <name type="scientific">Pseudomonas fluorescens</name>
    <dbReference type="NCBI Taxonomy" id="294"/>
    <lineage>
        <taxon>Bacteria</taxon>
        <taxon>Pseudomonadati</taxon>
        <taxon>Pseudomonadota</taxon>
        <taxon>Gammaproteobacteria</taxon>
        <taxon>Pseudomonadales</taxon>
        <taxon>Pseudomonadaceae</taxon>
        <taxon>Pseudomonas</taxon>
    </lineage>
</organism>
<reference evidence="2 3" key="1">
    <citation type="submission" date="2019-09" db="EMBL/GenBank/DDBJ databases">
        <authorList>
            <person name="Chandra G."/>
            <person name="Truman W A."/>
        </authorList>
    </citation>
    <scope>NUCLEOTIDE SEQUENCE [LARGE SCALE GENOMIC DNA]</scope>
    <source>
        <strain evidence="2">PS673</strain>
    </source>
</reference>
<feature type="compositionally biased region" description="Low complexity" evidence="1">
    <location>
        <begin position="1"/>
        <end position="13"/>
    </location>
</feature>
<evidence type="ECO:0000313" key="3">
    <source>
        <dbReference type="Proteomes" id="UP000344274"/>
    </source>
</evidence>
<feature type="compositionally biased region" description="Basic residues" evidence="1">
    <location>
        <begin position="62"/>
        <end position="74"/>
    </location>
</feature>
<protein>
    <submittedName>
        <fullName evidence="2">Uncharacterized protein</fullName>
    </submittedName>
</protein>
<dbReference type="Proteomes" id="UP000344274">
    <property type="component" value="Unassembled WGS sequence"/>
</dbReference>
<evidence type="ECO:0000256" key="1">
    <source>
        <dbReference type="SAM" id="MobiDB-lite"/>
    </source>
</evidence>
<dbReference type="EMBL" id="CABVHB010000067">
    <property type="protein sequence ID" value="VVN37371.1"/>
    <property type="molecule type" value="Genomic_DNA"/>
</dbReference>
<sequence>MGASLPAIASAASPPTPTIKRESENARTRSVPRRHGPRLENLQRLATDPGPYTRNGCGDHRQRCRRRHHRRNPQRSRLQGAADRGRPSQDQQRLQAARRRGLRQPLSGRHWPHEQGRRDHHPPGPGGGRYHADQLDLKFPHPGADPGTLGQRAQRQGPQPGGNGAVVRENGATPGRRAVDGAAQRQQRCDPQGLRSTELLMARHPAQRSRLLEPRILRHGLPDQRQAIDDGHHHSGDPGKRR</sequence>
<evidence type="ECO:0000313" key="2">
    <source>
        <dbReference type="EMBL" id="VVN37371.1"/>
    </source>
</evidence>